<proteinExistence type="inferred from homology"/>
<dbReference type="InterPro" id="IPR005841">
    <property type="entry name" value="Alpha-D-phosphohexomutase_SF"/>
</dbReference>
<keyword evidence="6" id="KW-0597">Phosphoprotein</keyword>
<keyword evidence="8 10" id="KW-0460">Magnesium</keyword>
<dbReference type="InterPro" id="IPR016055">
    <property type="entry name" value="A-D-PHexomutase_a/b/a-I/II/III"/>
</dbReference>
<dbReference type="Pfam" id="PF02878">
    <property type="entry name" value="PGM_PMM_I"/>
    <property type="match status" value="1"/>
</dbReference>
<feature type="domain" description="Alpha-D-phosphohexomutase C-terminal" evidence="11">
    <location>
        <begin position="407"/>
        <end position="452"/>
    </location>
</feature>
<reference evidence="15 16" key="1">
    <citation type="submission" date="2016-10" db="EMBL/GenBank/DDBJ databases">
        <authorList>
            <person name="de Groot N.N."/>
        </authorList>
    </citation>
    <scope>NUCLEOTIDE SEQUENCE [LARGE SCALE GENOMIC DNA]</scope>
    <source>
        <strain evidence="15 16">DSM 4180</strain>
    </source>
</reference>
<feature type="domain" description="Alpha-D-phosphohexomutase alpha/beta/alpha" evidence="13">
    <location>
        <begin position="163"/>
        <end position="255"/>
    </location>
</feature>
<dbReference type="PANTHER" id="PTHR43771">
    <property type="entry name" value="PHOSPHOMANNOMUTASE"/>
    <property type="match status" value="1"/>
</dbReference>
<dbReference type="InterPro" id="IPR005844">
    <property type="entry name" value="A-D-PHexomutase_a/b/a-I"/>
</dbReference>
<gene>
    <name evidence="15" type="ORF">SAMN05421721_106178</name>
</gene>
<dbReference type="RefSeq" id="WP_244887880.1">
    <property type="nucleotide sequence ID" value="NZ_FOUO01000006.1"/>
</dbReference>
<dbReference type="GO" id="GO:0000287">
    <property type="term" value="F:magnesium ion binding"/>
    <property type="evidence" value="ECO:0007669"/>
    <property type="project" value="InterPro"/>
</dbReference>
<evidence type="ECO:0000259" key="11">
    <source>
        <dbReference type="Pfam" id="PF00408"/>
    </source>
</evidence>
<dbReference type="EC" id="5.4.2.8" evidence="5"/>
<evidence type="ECO:0000256" key="1">
    <source>
        <dbReference type="ARBA" id="ARBA00000586"/>
    </source>
</evidence>
<keyword evidence="16" id="KW-1185">Reference proteome</keyword>
<evidence type="ECO:0000256" key="10">
    <source>
        <dbReference type="RuleBase" id="RU004326"/>
    </source>
</evidence>
<evidence type="ECO:0000256" key="5">
    <source>
        <dbReference type="ARBA" id="ARBA00012730"/>
    </source>
</evidence>
<dbReference type="EMBL" id="FOUO01000006">
    <property type="protein sequence ID" value="SFM47639.1"/>
    <property type="molecule type" value="Genomic_DNA"/>
</dbReference>
<dbReference type="PRINTS" id="PR00509">
    <property type="entry name" value="PGMPMM"/>
</dbReference>
<name>A0A1I4R5X4_ECTMO</name>
<dbReference type="PANTHER" id="PTHR43771:SF2">
    <property type="entry name" value="PHOSPHOMANNOMUTASE_PHOSPHOGLUCOMUTASE"/>
    <property type="match status" value="1"/>
</dbReference>
<feature type="domain" description="Alpha-D-phosphohexomutase alpha/beta/alpha" evidence="12">
    <location>
        <begin position="11"/>
        <end position="139"/>
    </location>
</feature>
<dbReference type="SUPFAM" id="SSF55957">
    <property type="entry name" value="Phosphoglucomutase, C-terminal domain"/>
    <property type="match status" value="1"/>
</dbReference>
<comment type="cofactor">
    <cofactor evidence="2">
        <name>Mg(2+)</name>
        <dbReference type="ChEBI" id="CHEBI:18420"/>
    </cofactor>
</comment>
<evidence type="ECO:0000313" key="16">
    <source>
        <dbReference type="Proteomes" id="UP000199556"/>
    </source>
</evidence>
<dbReference type="PROSITE" id="PS00710">
    <property type="entry name" value="PGM_PMM"/>
    <property type="match status" value="1"/>
</dbReference>
<protein>
    <recommendedName>
        <fullName evidence="5">phosphomannomutase</fullName>
        <ecNumber evidence="5">5.4.2.8</ecNumber>
    </recommendedName>
</protein>
<comment type="pathway">
    <text evidence="3">Nucleotide-sugar biosynthesis; GDP-alpha-D-mannose biosynthesis; alpha-D-mannose 1-phosphate from D-fructose 6-phosphate: step 2/2.</text>
</comment>
<feature type="domain" description="Alpha-D-phosphohexomutase alpha/beta/alpha" evidence="14">
    <location>
        <begin position="260"/>
        <end position="368"/>
    </location>
</feature>
<evidence type="ECO:0000256" key="8">
    <source>
        <dbReference type="ARBA" id="ARBA00022842"/>
    </source>
</evidence>
<dbReference type="Gene3D" id="3.30.310.50">
    <property type="entry name" value="Alpha-D-phosphohexomutase, C-terminal domain"/>
    <property type="match status" value="1"/>
</dbReference>
<comment type="similarity">
    <text evidence="4 10">Belongs to the phosphohexose mutase family.</text>
</comment>
<evidence type="ECO:0000256" key="3">
    <source>
        <dbReference type="ARBA" id="ARBA00004699"/>
    </source>
</evidence>
<evidence type="ECO:0000259" key="13">
    <source>
        <dbReference type="Pfam" id="PF02879"/>
    </source>
</evidence>
<dbReference type="InterPro" id="IPR005845">
    <property type="entry name" value="A-D-PHexomutase_a/b/a-II"/>
</dbReference>
<dbReference type="STRING" id="195064.SAMN05421721_106178"/>
<dbReference type="Pfam" id="PF00408">
    <property type="entry name" value="PGM_PMM_IV"/>
    <property type="match status" value="1"/>
</dbReference>
<dbReference type="InterPro" id="IPR005846">
    <property type="entry name" value="A-D-PHexomutase_a/b/a-III"/>
</dbReference>
<comment type="catalytic activity">
    <reaction evidence="1">
        <text>alpha-D-mannose 1-phosphate = D-mannose 6-phosphate</text>
        <dbReference type="Rhea" id="RHEA:11140"/>
        <dbReference type="ChEBI" id="CHEBI:58409"/>
        <dbReference type="ChEBI" id="CHEBI:58735"/>
        <dbReference type="EC" id="5.4.2.8"/>
    </reaction>
</comment>
<dbReference type="SUPFAM" id="SSF53738">
    <property type="entry name" value="Phosphoglucomutase, first 3 domains"/>
    <property type="match status" value="3"/>
</dbReference>
<evidence type="ECO:0000256" key="2">
    <source>
        <dbReference type="ARBA" id="ARBA00001946"/>
    </source>
</evidence>
<dbReference type="InterPro" id="IPR036900">
    <property type="entry name" value="A-D-PHexomutase_C_sf"/>
</dbReference>
<sequence>MMEPSGVPATLFRAYDIRGEVGPGGLDAAAAGAVGRAFGAKARERGIREVAVGRDGRLSSPELEAALIRGLTACGLRVLALGCVPTPVTWYAALERAGGNGIMVTGSHNPPQYNGFKLMLAGRTLHWETVQGLRRRIESGPLPTAPGGGVEPLEVVPGYLQRLCTDIRLARPLSVVVDCGNGAASELAPVLFERMGCRVTPLFCRVDGRFPHHHPDPSRPENLADLAQKVQAVGADLGLAFDGDGDRLGVVDGEGRIHWPDRLMMCLARDVLARHPGATVVFDVKSSRHLGEEVARLGGHPVMSCTGHSLLKARMEATGALLAGEMSGHVFFRDRWLGVDDALYAGARLLEWLSRQAQPPARVFDSLPRSCHTPEILVRPAGGEAARDALMQRLLADPDPKDGRVLRLDGLRLEFADGWGLVRASNTTPCLTLRFEADTPEALARVQALFRDRLRALDPALALPF</sequence>
<keyword evidence="7 10" id="KW-0479">Metal-binding</keyword>
<organism evidence="15 16">
    <name type="scientific">Ectothiorhodospira mobilis</name>
    <dbReference type="NCBI Taxonomy" id="195064"/>
    <lineage>
        <taxon>Bacteria</taxon>
        <taxon>Pseudomonadati</taxon>
        <taxon>Pseudomonadota</taxon>
        <taxon>Gammaproteobacteria</taxon>
        <taxon>Chromatiales</taxon>
        <taxon>Ectothiorhodospiraceae</taxon>
        <taxon>Ectothiorhodospira</taxon>
    </lineage>
</organism>
<keyword evidence="9" id="KW-0413">Isomerase</keyword>
<dbReference type="Pfam" id="PF02880">
    <property type="entry name" value="PGM_PMM_III"/>
    <property type="match status" value="1"/>
</dbReference>
<dbReference type="InterPro" id="IPR016066">
    <property type="entry name" value="A-D-PHexomutase_CS"/>
</dbReference>
<evidence type="ECO:0000256" key="4">
    <source>
        <dbReference type="ARBA" id="ARBA00010231"/>
    </source>
</evidence>
<evidence type="ECO:0000256" key="6">
    <source>
        <dbReference type="ARBA" id="ARBA00022553"/>
    </source>
</evidence>
<evidence type="ECO:0000313" key="15">
    <source>
        <dbReference type="EMBL" id="SFM47639.1"/>
    </source>
</evidence>
<dbReference type="AlphaFoldDB" id="A0A1I4R5X4"/>
<dbReference type="Proteomes" id="UP000199556">
    <property type="component" value="Unassembled WGS sequence"/>
</dbReference>
<dbReference type="CDD" id="cd03089">
    <property type="entry name" value="PMM_PGM"/>
    <property type="match status" value="1"/>
</dbReference>
<dbReference type="Gene3D" id="3.40.120.10">
    <property type="entry name" value="Alpha-D-Glucose-1,6-Bisphosphate, subunit A, domain 3"/>
    <property type="match status" value="3"/>
</dbReference>
<dbReference type="GO" id="GO:0004615">
    <property type="term" value="F:phosphomannomutase activity"/>
    <property type="evidence" value="ECO:0007669"/>
    <property type="project" value="UniProtKB-EC"/>
</dbReference>
<evidence type="ECO:0000256" key="9">
    <source>
        <dbReference type="ARBA" id="ARBA00023235"/>
    </source>
</evidence>
<accession>A0A1I4R5X4</accession>
<dbReference type="GO" id="GO:0005975">
    <property type="term" value="P:carbohydrate metabolic process"/>
    <property type="evidence" value="ECO:0007669"/>
    <property type="project" value="InterPro"/>
</dbReference>
<evidence type="ECO:0000259" key="14">
    <source>
        <dbReference type="Pfam" id="PF02880"/>
    </source>
</evidence>
<evidence type="ECO:0000259" key="12">
    <source>
        <dbReference type="Pfam" id="PF02878"/>
    </source>
</evidence>
<dbReference type="InterPro" id="IPR005843">
    <property type="entry name" value="A-D-PHexomutase_C"/>
</dbReference>
<evidence type="ECO:0000256" key="7">
    <source>
        <dbReference type="ARBA" id="ARBA00022723"/>
    </source>
</evidence>
<dbReference type="Pfam" id="PF02879">
    <property type="entry name" value="PGM_PMM_II"/>
    <property type="match status" value="1"/>
</dbReference>